<protein>
    <submittedName>
        <fullName evidence="2">Uncharacterized protein</fullName>
    </submittedName>
</protein>
<dbReference type="STRING" id="1423753.FD28_GL002530"/>
<keyword evidence="1" id="KW-1133">Transmembrane helix</keyword>
<name>A0A0R1UQW7_9LACO</name>
<dbReference type="EMBL" id="AZFS01000046">
    <property type="protein sequence ID" value="KRL95558.1"/>
    <property type="molecule type" value="Genomic_DNA"/>
</dbReference>
<gene>
    <name evidence="2" type="ORF">FD28_GL002530</name>
</gene>
<dbReference type="PATRIC" id="fig|1423753.3.peg.2656"/>
<dbReference type="Proteomes" id="UP000051580">
    <property type="component" value="Unassembled WGS sequence"/>
</dbReference>
<dbReference type="AlphaFoldDB" id="A0A0R1UQW7"/>
<sequence>MSWQTFVQPAVVSIIVSAITTCLVAPWAASKFSRKNTKDLEKKKALIDTIGQLIGIMEKINAYLFRFEGYAMSTIRVKGYREPMIDAEFVERFGESVSELTILVSNASLFWREHEDYFENIGDKKIIKEVDRYLKLVTEIRRDVHTGVDDVAGKKKEKVLYPEIPPDIFLFEPSVLLGKLRWRLIDKY</sequence>
<keyword evidence="1" id="KW-0472">Membrane</keyword>
<evidence type="ECO:0000313" key="2">
    <source>
        <dbReference type="EMBL" id="KRL95558.1"/>
    </source>
</evidence>
<organism evidence="2 3">
    <name type="scientific">Levilactobacillus hammesii DSM 16381</name>
    <dbReference type="NCBI Taxonomy" id="1423753"/>
    <lineage>
        <taxon>Bacteria</taxon>
        <taxon>Bacillati</taxon>
        <taxon>Bacillota</taxon>
        <taxon>Bacilli</taxon>
        <taxon>Lactobacillales</taxon>
        <taxon>Lactobacillaceae</taxon>
        <taxon>Levilactobacillus</taxon>
    </lineage>
</organism>
<reference evidence="2 3" key="1">
    <citation type="journal article" date="2015" name="Genome Announc.">
        <title>Expanding the biotechnology potential of lactobacilli through comparative genomics of 213 strains and associated genera.</title>
        <authorList>
            <person name="Sun Z."/>
            <person name="Harris H.M."/>
            <person name="McCann A."/>
            <person name="Guo C."/>
            <person name="Argimon S."/>
            <person name="Zhang W."/>
            <person name="Yang X."/>
            <person name="Jeffery I.B."/>
            <person name="Cooney J.C."/>
            <person name="Kagawa T.F."/>
            <person name="Liu W."/>
            <person name="Song Y."/>
            <person name="Salvetti E."/>
            <person name="Wrobel A."/>
            <person name="Rasinkangas P."/>
            <person name="Parkhill J."/>
            <person name="Rea M.C."/>
            <person name="O'Sullivan O."/>
            <person name="Ritari J."/>
            <person name="Douillard F.P."/>
            <person name="Paul Ross R."/>
            <person name="Yang R."/>
            <person name="Briner A.E."/>
            <person name="Felis G.E."/>
            <person name="de Vos W.M."/>
            <person name="Barrangou R."/>
            <person name="Klaenhammer T.R."/>
            <person name="Caufield P.W."/>
            <person name="Cui Y."/>
            <person name="Zhang H."/>
            <person name="O'Toole P.W."/>
        </authorList>
    </citation>
    <scope>NUCLEOTIDE SEQUENCE [LARGE SCALE GENOMIC DNA]</scope>
    <source>
        <strain evidence="2 3">DSM 16381</strain>
    </source>
</reference>
<comment type="caution">
    <text evidence="2">The sequence shown here is derived from an EMBL/GenBank/DDBJ whole genome shotgun (WGS) entry which is preliminary data.</text>
</comment>
<keyword evidence="1" id="KW-0812">Transmembrane</keyword>
<keyword evidence="3" id="KW-1185">Reference proteome</keyword>
<dbReference type="RefSeq" id="WP_057733345.1">
    <property type="nucleotide sequence ID" value="NZ_AZFS01000046.1"/>
</dbReference>
<feature type="transmembrane region" description="Helical" evidence="1">
    <location>
        <begin position="6"/>
        <end position="29"/>
    </location>
</feature>
<evidence type="ECO:0000256" key="1">
    <source>
        <dbReference type="SAM" id="Phobius"/>
    </source>
</evidence>
<proteinExistence type="predicted"/>
<evidence type="ECO:0000313" key="3">
    <source>
        <dbReference type="Proteomes" id="UP000051580"/>
    </source>
</evidence>
<accession>A0A0R1UQW7</accession>